<dbReference type="Proteomes" id="UP000664859">
    <property type="component" value="Unassembled WGS sequence"/>
</dbReference>
<keyword evidence="3" id="KW-1185">Reference proteome</keyword>
<feature type="region of interest" description="Disordered" evidence="1">
    <location>
        <begin position="22"/>
        <end position="58"/>
    </location>
</feature>
<organism evidence="2 3">
    <name type="scientific">Tribonema minus</name>
    <dbReference type="NCBI Taxonomy" id="303371"/>
    <lineage>
        <taxon>Eukaryota</taxon>
        <taxon>Sar</taxon>
        <taxon>Stramenopiles</taxon>
        <taxon>Ochrophyta</taxon>
        <taxon>PX clade</taxon>
        <taxon>Xanthophyceae</taxon>
        <taxon>Tribonematales</taxon>
        <taxon>Tribonemataceae</taxon>
        <taxon>Tribonema</taxon>
    </lineage>
</organism>
<name>A0A835ZCN9_9STRA</name>
<sequence>MADMEAAREARAQQEHALAYMAHREAERKQHSEEQHTAKHTADAVNKKGRKKAQKEPIVKADTAAVPVNKLPVEVKTVNLWDAREREEYTLAYFAYTQRLAAEERRAAKGAAEAAKQQVSDDPQPLGMAMQTVHTIDEHSQVPEQPVKSAVLLPQGAMLTVGATMNEHVRVAHTATTLCDTNALELSSALINAPEQLSSAHIHAPEQPLVTAARSHKAKSKPAVTAAARRSTKLPSEVKNVTPYNMIQFKNVTPYNMMMQFTRCGIAQKTRRFECKLLLKNGQSTPPYIEIWCGNTVPPAQQTSCTAEAEGFKSASAVALLSAPTVQPDTVQLALPLAPVDIKRCSQCQRMKPLTGFSKDKTHNDGLQSICKDCNAFKYLVRVSTRTGFICGLVAASKQQSKQRGMSQHALTTTVFDGICSAQRDRCAYSGLPVTFAPMSDWQATIDRICDDEDYTVANSALSALEFNTRAKWTAEKASHAATHTESVDAAIVEAVALEALCKPTNQHRAAQPWQQKEEDGATLTLCTSCAV</sequence>
<comment type="caution">
    <text evidence="2">The sequence shown here is derived from an EMBL/GenBank/DDBJ whole genome shotgun (WGS) entry which is preliminary data.</text>
</comment>
<evidence type="ECO:0000313" key="3">
    <source>
        <dbReference type="Proteomes" id="UP000664859"/>
    </source>
</evidence>
<accession>A0A835ZCN9</accession>
<proteinExistence type="predicted"/>
<evidence type="ECO:0000313" key="2">
    <source>
        <dbReference type="EMBL" id="KAG5189959.1"/>
    </source>
</evidence>
<feature type="compositionally biased region" description="Basic and acidic residues" evidence="1">
    <location>
        <begin position="22"/>
        <end position="46"/>
    </location>
</feature>
<protein>
    <submittedName>
        <fullName evidence="2">Uncharacterized protein</fullName>
    </submittedName>
</protein>
<dbReference type="EMBL" id="JAFCMP010000041">
    <property type="protein sequence ID" value="KAG5189959.1"/>
    <property type="molecule type" value="Genomic_DNA"/>
</dbReference>
<dbReference type="OrthoDB" id="447489at2759"/>
<evidence type="ECO:0000256" key="1">
    <source>
        <dbReference type="SAM" id="MobiDB-lite"/>
    </source>
</evidence>
<gene>
    <name evidence="2" type="ORF">JKP88DRAFT_267074</name>
</gene>
<reference evidence="2" key="1">
    <citation type="submission" date="2021-02" db="EMBL/GenBank/DDBJ databases">
        <title>First Annotated Genome of the Yellow-green Alga Tribonema minus.</title>
        <authorList>
            <person name="Mahan K.M."/>
        </authorList>
    </citation>
    <scope>NUCLEOTIDE SEQUENCE</scope>
    <source>
        <strain evidence="2">UTEX B ZZ1240</strain>
    </source>
</reference>
<dbReference type="AlphaFoldDB" id="A0A835ZCN9"/>